<gene>
    <name evidence="3" type="ORF">A2619_05065</name>
</gene>
<accession>A0A1F4X9J2</accession>
<dbReference type="Gene3D" id="2.60.40.10">
    <property type="entry name" value="Immunoglobulins"/>
    <property type="match status" value="1"/>
</dbReference>
<keyword evidence="1" id="KW-0812">Transmembrane</keyword>
<protein>
    <recommendedName>
        <fullName evidence="5">SD-repeat containing protein B domain-containing protein</fullName>
    </recommendedName>
</protein>
<name>A0A1F4X9J2_UNCKA</name>
<dbReference type="InterPro" id="IPR013783">
    <property type="entry name" value="Ig-like_fold"/>
</dbReference>
<dbReference type="Proteomes" id="UP000176815">
    <property type="component" value="Unassembled WGS sequence"/>
</dbReference>
<proteinExistence type="predicted"/>
<feature type="transmembrane region" description="Helical" evidence="1">
    <location>
        <begin position="135"/>
        <end position="157"/>
    </location>
</feature>
<feature type="signal peptide" evidence="2">
    <location>
        <begin position="1"/>
        <end position="24"/>
    </location>
</feature>
<keyword evidence="1" id="KW-0472">Membrane</keyword>
<sequence>MKSKIKLLPFLLIALLLQPFSYSATLQLTKIGALDTEGKMYTEWWYTGVNPTFAGKATASSTVTIDVGETDYSATANSSGDWSVGTQLSSGDYSVVITQGSESYSFTLHLGQSLPAGVNSSGETSQSTSSVPVTGFNQVVALSFGSGIALLASYLYISSDISKKAAFEKRILHED</sequence>
<dbReference type="AlphaFoldDB" id="A0A1F4X9J2"/>
<organism evidence="3 4">
    <name type="scientific">candidate division WWE3 bacterium RIFOXYD1_FULL_39_9</name>
    <dbReference type="NCBI Taxonomy" id="1802649"/>
    <lineage>
        <taxon>Bacteria</taxon>
        <taxon>Katanobacteria</taxon>
    </lineage>
</organism>
<evidence type="ECO:0000256" key="2">
    <source>
        <dbReference type="SAM" id="SignalP"/>
    </source>
</evidence>
<comment type="caution">
    <text evidence="3">The sequence shown here is derived from an EMBL/GenBank/DDBJ whole genome shotgun (WGS) entry which is preliminary data.</text>
</comment>
<dbReference type="EMBL" id="MEWG01000002">
    <property type="protein sequence ID" value="OGC78367.1"/>
    <property type="molecule type" value="Genomic_DNA"/>
</dbReference>
<evidence type="ECO:0000313" key="3">
    <source>
        <dbReference type="EMBL" id="OGC78367.1"/>
    </source>
</evidence>
<reference evidence="3 4" key="1">
    <citation type="journal article" date="2016" name="Nat. Commun.">
        <title>Thousands of microbial genomes shed light on interconnected biogeochemical processes in an aquifer system.</title>
        <authorList>
            <person name="Anantharaman K."/>
            <person name="Brown C.T."/>
            <person name="Hug L.A."/>
            <person name="Sharon I."/>
            <person name="Castelle C.J."/>
            <person name="Probst A.J."/>
            <person name="Thomas B.C."/>
            <person name="Singh A."/>
            <person name="Wilkins M.J."/>
            <person name="Karaoz U."/>
            <person name="Brodie E.L."/>
            <person name="Williams K.H."/>
            <person name="Hubbard S.S."/>
            <person name="Banfield J.F."/>
        </authorList>
    </citation>
    <scope>NUCLEOTIDE SEQUENCE [LARGE SCALE GENOMIC DNA]</scope>
</reference>
<keyword evidence="2" id="KW-0732">Signal</keyword>
<evidence type="ECO:0000256" key="1">
    <source>
        <dbReference type="SAM" id="Phobius"/>
    </source>
</evidence>
<evidence type="ECO:0008006" key="5">
    <source>
        <dbReference type="Google" id="ProtNLM"/>
    </source>
</evidence>
<feature type="chain" id="PRO_5009515255" description="SD-repeat containing protein B domain-containing protein" evidence="2">
    <location>
        <begin position="25"/>
        <end position="175"/>
    </location>
</feature>
<keyword evidence="1" id="KW-1133">Transmembrane helix</keyword>
<evidence type="ECO:0000313" key="4">
    <source>
        <dbReference type="Proteomes" id="UP000176815"/>
    </source>
</evidence>